<dbReference type="InterPro" id="IPR049278">
    <property type="entry name" value="MS_channel_C"/>
</dbReference>
<dbReference type="PANTHER" id="PTHR30221">
    <property type="entry name" value="SMALL-CONDUCTANCE MECHANOSENSITIVE CHANNEL"/>
    <property type="match status" value="1"/>
</dbReference>
<organism evidence="10 11">
    <name type="scientific">Butyricicoccus pullicaecorum</name>
    <dbReference type="NCBI Taxonomy" id="501571"/>
    <lineage>
        <taxon>Bacteria</taxon>
        <taxon>Bacillati</taxon>
        <taxon>Bacillota</taxon>
        <taxon>Clostridia</taxon>
        <taxon>Eubacteriales</taxon>
        <taxon>Butyricicoccaceae</taxon>
        <taxon>Butyricicoccus</taxon>
    </lineage>
</organism>
<dbReference type="InterPro" id="IPR023408">
    <property type="entry name" value="MscS_beta-dom_sf"/>
</dbReference>
<keyword evidence="3" id="KW-1003">Cell membrane</keyword>
<sequence length="319" mass="34449">METGTNTVTDAGGALTGAAEDAIAAALPKSWWTVLNDFFNDNTVGIFLGKVLLIAVTILLMLIAVKITNRIFRRITDHMKEINKSGATLAAFLRYPVLFLIYFAAFAIIVSSIPALNQAMTKLLAAGGVLAVVFGLAGQEALGSIASGMMILAFRPFVIGDVVNVVSQGVAGTVEEISLRHTVLRTIENKRVIIPNSTMNAAIVENADYGDKNVCLTLDIGITYESDVDQALAVLADEVGEHPDYLDLRTEEAKANGAPRVTVRVNELADSAVVLRALLWGKDNGTTFAMRADLMRRIKKRFDQEGIDIAYPHLVVMNK</sequence>
<feature type="domain" description="Mechanosensitive ion channel MscS C-terminal" evidence="9">
    <location>
        <begin position="217"/>
        <end position="309"/>
    </location>
</feature>
<keyword evidence="6 7" id="KW-0472">Membrane</keyword>
<evidence type="ECO:0000313" key="10">
    <source>
        <dbReference type="EMBL" id="OUP52814.1"/>
    </source>
</evidence>
<comment type="similarity">
    <text evidence="2">Belongs to the MscS (TC 1.A.23) family.</text>
</comment>
<dbReference type="InterPro" id="IPR045275">
    <property type="entry name" value="MscS_archaea/bacteria_type"/>
</dbReference>
<evidence type="ECO:0000256" key="4">
    <source>
        <dbReference type="ARBA" id="ARBA00022692"/>
    </source>
</evidence>
<dbReference type="InterPro" id="IPR010920">
    <property type="entry name" value="LSM_dom_sf"/>
</dbReference>
<dbReference type="AlphaFoldDB" id="A0A1Y4L7V6"/>
<keyword evidence="5 7" id="KW-1133">Transmembrane helix</keyword>
<evidence type="ECO:0000256" key="5">
    <source>
        <dbReference type="ARBA" id="ARBA00022989"/>
    </source>
</evidence>
<evidence type="ECO:0000259" key="8">
    <source>
        <dbReference type="Pfam" id="PF00924"/>
    </source>
</evidence>
<dbReference type="Proteomes" id="UP000195897">
    <property type="component" value="Unassembled WGS sequence"/>
</dbReference>
<dbReference type="Pfam" id="PF21082">
    <property type="entry name" value="MS_channel_3rd"/>
    <property type="match status" value="1"/>
</dbReference>
<dbReference type="SUPFAM" id="SSF82689">
    <property type="entry name" value="Mechanosensitive channel protein MscS (YggB), C-terminal domain"/>
    <property type="match status" value="1"/>
</dbReference>
<dbReference type="EMBL" id="NFKK01000007">
    <property type="protein sequence ID" value="OUP52814.1"/>
    <property type="molecule type" value="Genomic_DNA"/>
</dbReference>
<evidence type="ECO:0000256" key="6">
    <source>
        <dbReference type="ARBA" id="ARBA00023136"/>
    </source>
</evidence>
<dbReference type="SUPFAM" id="SSF50182">
    <property type="entry name" value="Sm-like ribonucleoproteins"/>
    <property type="match status" value="1"/>
</dbReference>
<evidence type="ECO:0000256" key="3">
    <source>
        <dbReference type="ARBA" id="ARBA00022475"/>
    </source>
</evidence>
<dbReference type="RefSeq" id="WP_087372546.1">
    <property type="nucleotide sequence ID" value="NZ_NFKK01000007.1"/>
</dbReference>
<accession>A0A1Y4L7V6</accession>
<dbReference type="Gene3D" id="1.10.287.1260">
    <property type="match status" value="1"/>
</dbReference>
<feature type="domain" description="Mechanosensitive ion channel MscS" evidence="8">
    <location>
        <begin position="142"/>
        <end position="207"/>
    </location>
</feature>
<protein>
    <recommendedName>
        <fullName evidence="12">Mechanosensitive ion channel protein MscS</fullName>
    </recommendedName>
</protein>
<dbReference type="PANTHER" id="PTHR30221:SF1">
    <property type="entry name" value="SMALL-CONDUCTANCE MECHANOSENSITIVE CHANNEL"/>
    <property type="match status" value="1"/>
</dbReference>
<dbReference type="Gene3D" id="3.30.70.100">
    <property type="match status" value="1"/>
</dbReference>
<gene>
    <name evidence="10" type="ORF">B5F17_07465</name>
</gene>
<keyword evidence="4 7" id="KW-0812">Transmembrane</keyword>
<feature type="transmembrane region" description="Helical" evidence="7">
    <location>
        <begin position="123"/>
        <end position="142"/>
    </location>
</feature>
<name>A0A1Y4L7V6_9FIRM</name>
<dbReference type="Pfam" id="PF00924">
    <property type="entry name" value="MS_channel_2nd"/>
    <property type="match status" value="1"/>
</dbReference>
<evidence type="ECO:0000256" key="1">
    <source>
        <dbReference type="ARBA" id="ARBA00004651"/>
    </source>
</evidence>
<comment type="caution">
    <text evidence="10">The sequence shown here is derived from an EMBL/GenBank/DDBJ whole genome shotgun (WGS) entry which is preliminary data.</text>
</comment>
<evidence type="ECO:0008006" key="12">
    <source>
        <dbReference type="Google" id="ProtNLM"/>
    </source>
</evidence>
<dbReference type="InterPro" id="IPR006685">
    <property type="entry name" value="MscS_channel_2nd"/>
</dbReference>
<comment type="subcellular location">
    <subcellularLocation>
        <location evidence="1">Cell membrane</location>
        <topology evidence="1">Multi-pass membrane protein</topology>
    </subcellularLocation>
</comment>
<dbReference type="InterPro" id="IPR011066">
    <property type="entry name" value="MscS_channel_C_sf"/>
</dbReference>
<proteinExistence type="inferred from homology"/>
<dbReference type="GO" id="GO:0005886">
    <property type="term" value="C:plasma membrane"/>
    <property type="evidence" value="ECO:0007669"/>
    <property type="project" value="UniProtKB-SubCell"/>
</dbReference>
<dbReference type="Gene3D" id="2.30.30.60">
    <property type="match status" value="1"/>
</dbReference>
<feature type="transmembrane region" description="Helical" evidence="7">
    <location>
        <begin position="86"/>
        <end position="111"/>
    </location>
</feature>
<evidence type="ECO:0000256" key="2">
    <source>
        <dbReference type="ARBA" id="ARBA00008017"/>
    </source>
</evidence>
<evidence type="ECO:0000256" key="7">
    <source>
        <dbReference type="SAM" id="Phobius"/>
    </source>
</evidence>
<evidence type="ECO:0000313" key="11">
    <source>
        <dbReference type="Proteomes" id="UP000195897"/>
    </source>
</evidence>
<dbReference type="GO" id="GO:0008381">
    <property type="term" value="F:mechanosensitive monoatomic ion channel activity"/>
    <property type="evidence" value="ECO:0007669"/>
    <property type="project" value="InterPro"/>
</dbReference>
<evidence type="ECO:0000259" key="9">
    <source>
        <dbReference type="Pfam" id="PF21082"/>
    </source>
</evidence>
<feature type="transmembrane region" description="Helical" evidence="7">
    <location>
        <begin position="44"/>
        <end position="65"/>
    </location>
</feature>
<reference evidence="11" key="1">
    <citation type="submission" date="2017-04" db="EMBL/GenBank/DDBJ databases">
        <title>Function of individual gut microbiota members based on whole genome sequencing of pure cultures obtained from chicken caecum.</title>
        <authorList>
            <person name="Medvecky M."/>
            <person name="Cejkova D."/>
            <person name="Polansky O."/>
            <person name="Karasova D."/>
            <person name="Kubasova T."/>
            <person name="Cizek A."/>
            <person name="Rychlik I."/>
        </authorList>
    </citation>
    <scope>NUCLEOTIDE SEQUENCE [LARGE SCALE GENOMIC DNA]</scope>
    <source>
        <strain evidence="11">An180</strain>
    </source>
</reference>